<name>A0A1N7MKU3_9GAMM</name>
<dbReference type="PANTHER" id="PTHR34980:SF2">
    <property type="entry name" value="INNER MEMBRANE PROTEIN YHAH-RELATED"/>
    <property type="match status" value="1"/>
</dbReference>
<keyword evidence="3" id="KW-1185">Reference proteome</keyword>
<dbReference type="InterPro" id="IPR008523">
    <property type="entry name" value="DUF805"/>
</dbReference>
<evidence type="ECO:0000313" key="2">
    <source>
        <dbReference type="EMBL" id="SIS86723.1"/>
    </source>
</evidence>
<dbReference type="STRING" id="619304.SAMN05421760_106155"/>
<accession>A0A1N7MKU3</accession>
<evidence type="ECO:0000256" key="1">
    <source>
        <dbReference type="SAM" id="Phobius"/>
    </source>
</evidence>
<dbReference type="AlphaFoldDB" id="A0A1N7MKU3"/>
<feature type="transmembrane region" description="Helical" evidence="1">
    <location>
        <begin position="23"/>
        <end position="44"/>
    </location>
</feature>
<protein>
    <submittedName>
        <fullName evidence="2">Uncharacterized membrane protein YhaH, DUF805 family</fullName>
    </submittedName>
</protein>
<dbReference type="GO" id="GO:0005886">
    <property type="term" value="C:plasma membrane"/>
    <property type="evidence" value="ECO:0007669"/>
    <property type="project" value="TreeGrafter"/>
</dbReference>
<keyword evidence="1" id="KW-0472">Membrane</keyword>
<keyword evidence="1" id="KW-0812">Transmembrane</keyword>
<dbReference type="PANTHER" id="PTHR34980">
    <property type="entry name" value="INNER MEMBRANE PROTEIN-RELATED-RELATED"/>
    <property type="match status" value="1"/>
</dbReference>
<keyword evidence="1" id="KW-1133">Transmembrane helix</keyword>
<dbReference type="OrthoDB" id="9812349at2"/>
<sequence>MDWYLQVIRKYTVFTGRAGREEYWYFVLINILISIAMGFIDGFLGLGNGYGTGLLAGLYSLFVLLPSIAVSVRRLHDIGRTGWWVLIILIPLLGWIALLVMMAFPGQPDNEYGLKISNAD</sequence>
<dbReference type="RefSeq" id="WP_054340466.1">
    <property type="nucleotide sequence ID" value="NZ_FTOE01000006.1"/>
</dbReference>
<feature type="transmembrane region" description="Helical" evidence="1">
    <location>
        <begin position="50"/>
        <end position="70"/>
    </location>
</feature>
<organism evidence="2 3">
    <name type="scientific">Neptunomonas antarctica</name>
    <dbReference type="NCBI Taxonomy" id="619304"/>
    <lineage>
        <taxon>Bacteria</taxon>
        <taxon>Pseudomonadati</taxon>
        <taxon>Pseudomonadota</taxon>
        <taxon>Gammaproteobacteria</taxon>
        <taxon>Oceanospirillales</taxon>
        <taxon>Oceanospirillaceae</taxon>
        <taxon>Neptunomonas</taxon>
    </lineage>
</organism>
<dbReference type="Pfam" id="PF05656">
    <property type="entry name" value="DUF805"/>
    <property type="match status" value="1"/>
</dbReference>
<proteinExistence type="predicted"/>
<evidence type="ECO:0000313" key="3">
    <source>
        <dbReference type="Proteomes" id="UP000185999"/>
    </source>
</evidence>
<dbReference type="Proteomes" id="UP000185999">
    <property type="component" value="Unassembled WGS sequence"/>
</dbReference>
<feature type="transmembrane region" description="Helical" evidence="1">
    <location>
        <begin position="82"/>
        <end position="104"/>
    </location>
</feature>
<reference evidence="3" key="1">
    <citation type="submission" date="2017-01" db="EMBL/GenBank/DDBJ databases">
        <authorList>
            <person name="Varghese N."/>
            <person name="Submissions S."/>
        </authorList>
    </citation>
    <scope>NUCLEOTIDE SEQUENCE [LARGE SCALE GENOMIC DNA]</scope>
    <source>
        <strain evidence="3">DSM 22306</strain>
    </source>
</reference>
<dbReference type="EMBL" id="FTOE01000006">
    <property type="protein sequence ID" value="SIS86723.1"/>
    <property type="molecule type" value="Genomic_DNA"/>
</dbReference>
<gene>
    <name evidence="2" type="ORF">SAMN05421760_106155</name>
</gene>